<sequence length="338" mass="37095">MEILSDVLRTVRLSGALFFDIEATSPWVAETLPMAEIAGRVMPEAEHVISFHVLLSGSCWAELGHGEAPLSLSAGDVLIVPTGVRHVLCSSPGMHAEPNLTAYYRPADRALPFTFRWGDGDCDHVHFVCGYLGCDARPFNPLLDALPGIIHARGQAQGAGWAAQLIRMALSESRAGRSGSEIVLARLSELLFVEVLRGYLESLPAESGGWFSGLSDRHVGAALRLIHARPTEAWTLESLARDVGVSRSVLAERFAHCVHIPPMHYLARWRLQVAARLLERPGVNVARVAEEVGYESEAAFSRAFKKLTGSSPSIWRKTRFTLYRMQASYQLRVAESLS</sequence>
<dbReference type="PANTHER" id="PTHR46796:SF7">
    <property type="entry name" value="ARAC FAMILY TRANSCRIPTIONAL REGULATOR"/>
    <property type="match status" value="1"/>
</dbReference>
<evidence type="ECO:0000256" key="2">
    <source>
        <dbReference type="ARBA" id="ARBA00023125"/>
    </source>
</evidence>
<accession>A0A917P046</accession>
<evidence type="ECO:0000256" key="3">
    <source>
        <dbReference type="ARBA" id="ARBA00023163"/>
    </source>
</evidence>
<keyword evidence="1" id="KW-0805">Transcription regulation</keyword>
<reference evidence="5" key="1">
    <citation type="journal article" date="2014" name="Int. J. Syst. Evol. Microbiol.">
        <title>Complete genome sequence of Corynebacterium casei LMG S-19264T (=DSM 44701T), isolated from a smear-ripened cheese.</title>
        <authorList>
            <consortium name="US DOE Joint Genome Institute (JGI-PGF)"/>
            <person name="Walter F."/>
            <person name="Albersmeier A."/>
            <person name="Kalinowski J."/>
            <person name="Ruckert C."/>
        </authorList>
    </citation>
    <scope>NUCLEOTIDE SEQUENCE</scope>
    <source>
        <strain evidence="5">CGMCC 1.3617</strain>
    </source>
</reference>
<dbReference type="AlphaFoldDB" id="A0A917P046"/>
<dbReference type="EMBL" id="BMKW01000045">
    <property type="protein sequence ID" value="GGJ45304.1"/>
    <property type="molecule type" value="Genomic_DNA"/>
</dbReference>
<dbReference type="PRINTS" id="PR00032">
    <property type="entry name" value="HTHARAC"/>
</dbReference>
<evidence type="ECO:0000256" key="1">
    <source>
        <dbReference type="ARBA" id="ARBA00023015"/>
    </source>
</evidence>
<dbReference type="InterPro" id="IPR050204">
    <property type="entry name" value="AraC_XylS_family_regulators"/>
</dbReference>
<keyword evidence="2" id="KW-0238">DNA-binding</keyword>
<dbReference type="SMART" id="SM00342">
    <property type="entry name" value="HTH_ARAC"/>
    <property type="match status" value="1"/>
</dbReference>
<reference evidence="5" key="2">
    <citation type="submission" date="2020-09" db="EMBL/GenBank/DDBJ databases">
        <authorList>
            <person name="Sun Q."/>
            <person name="Zhou Y."/>
        </authorList>
    </citation>
    <scope>NUCLEOTIDE SEQUENCE</scope>
    <source>
        <strain evidence="5">CGMCC 1.3617</strain>
    </source>
</reference>
<proteinExistence type="predicted"/>
<dbReference type="Proteomes" id="UP000661507">
    <property type="component" value="Unassembled WGS sequence"/>
</dbReference>
<keyword evidence="3" id="KW-0804">Transcription</keyword>
<comment type="caution">
    <text evidence="5">The sequence shown here is derived from an EMBL/GenBank/DDBJ whole genome shotgun (WGS) entry which is preliminary data.</text>
</comment>
<dbReference type="GO" id="GO:0003700">
    <property type="term" value="F:DNA-binding transcription factor activity"/>
    <property type="evidence" value="ECO:0007669"/>
    <property type="project" value="InterPro"/>
</dbReference>
<dbReference type="Pfam" id="PF12833">
    <property type="entry name" value="HTH_18"/>
    <property type="match status" value="1"/>
</dbReference>
<name>A0A917P046_9PROT</name>
<dbReference type="PROSITE" id="PS00041">
    <property type="entry name" value="HTH_ARAC_FAMILY_1"/>
    <property type="match status" value="1"/>
</dbReference>
<evidence type="ECO:0000313" key="5">
    <source>
        <dbReference type="EMBL" id="GGJ45304.1"/>
    </source>
</evidence>
<protein>
    <submittedName>
        <fullName evidence="5">Transcriptional regulator</fullName>
    </submittedName>
</protein>
<dbReference type="PANTHER" id="PTHR46796">
    <property type="entry name" value="HTH-TYPE TRANSCRIPTIONAL ACTIVATOR RHAS-RELATED"/>
    <property type="match status" value="1"/>
</dbReference>
<evidence type="ECO:0000313" key="6">
    <source>
        <dbReference type="Proteomes" id="UP000661507"/>
    </source>
</evidence>
<dbReference type="RefSeq" id="WP_229681723.1">
    <property type="nucleotide sequence ID" value="NZ_BMKW01000045.1"/>
</dbReference>
<feature type="domain" description="HTH araC/xylS-type" evidence="4">
    <location>
        <begin position="220"/>
        <end position="318"/>
    </location>
</feature>
<dbReference type="InterPro" id="IPR032783">
    <property type="entry name" value="AraC_lig"/>
</dbReference>
<dbReference type="GO" id="GO:0043565">
    <property type="term" value="F:sequence-specific DNA binding"/>
    <property type="evidence" value="ECO:0007669"/>
    <property type="project" value="InterPro"/>
</dbReference>
<organism evidence="5 6">
    <name type="scientific">Neoroseomonas lacus</name>
    <dbReference type="NCBI Taxonomy" id="287609"/>
    <lineage>
        <taxon>Bacteria</taxon>
        <taxon>Pseudomonadati</taxon>
        <taxon>Pseudomonadota</taxon>
        <taxon>Alphaproteobacteria</taxon>
        <taxon>Acetobacterales</taxon>
        <taxon>Acetobacteraceae</taxon>
        <taxon>Neoroseomonas</taxon>
    </lineage>
</organism>
<dbReference type="InterPro" id="IPR009057">
    <property type="entry name" value="Homeodomain-like_sf"/>
</dbReference>
<keyword evidence="6" id="KW-1185">Reference proteome</keyword>
<dbReference type="SUPFAM" id="SSF46689">
    <property type="entry name" value="Homeodomain-like"/>
    <property type="match status" value="2"/>
</dbReference>
<dbReference type="InterPro" id="IPR018060">
    <property type="entry name" value="HTH_AraC"/>
</dbReference>
<gene>
    <name evidence="5" type="ORF">GCM10011320_60910</name>
</gene>
<dbReference type="InterPro" id="IPR020449">
    <property type="entry name" value="Tscrpt_reg_AraC-type_HTH"/>
</dbReference>
<dbReference type="Pfam" id="PF12852">
    <property type="entry name" value="Cupin_6"/>
    <property type="match status" value="1"/>
</dbReference>
<evidence type="ECO:0000259" key="4">
    <source>
        <dbReference type="PROSITE" id="PS01124"/>
    </source>
</evidence>
<dbReference type="InterPro" id="IPR018062">
    <property type="entry name" value="HTH_AraC-typ_CS"/>
</dbReference>
<dbReference type="Gene3D" id="1.10.10.60">
    <property type="entry name" value="Homeodomain-like"/>
    <property type="match status" value="1"/>
</dbReference>
<dbReference type="PROSITE" id="PS01124">
    <property type="entry name" value="HTH_ARAC_FAMILY_2"/>
    <property type="match status" value="1"/>
</dbReference>